<reference evidence="1 2" key="1">
    <citation type="submission" date="2015-12" db="EMBL/GenBank/DDBJ databases">
        <title>Genome sequence of Corynebacterium AS 1.542.</title>
        <authorList>
            <person name="Yang J."/>
            <person name="Yang S."/>
        </authorList>
    </citation>
    <scope>NUCLEOTIDE SEQUENCE [LARGE SCALE GENOMIC DNA]</scope>
    <source>
        <strain evidence="1 2">AS 1.542</strain>
    </source>
</reference>
<evidence type="ECO:0000313" key="2">
    <source>
        <dbReference type="Proteomes" id="UP000186091"/>
    </source>
</evidence>
<proteinExistence type="predicted"/>
<dbReference type="RefSeq" id="WP_003856090.1">
    <property type="nucleotide sequence ID" value="NZ_JAAOYN010000001.1"/>
</dbReference>
<dbReference type="EMBL" id="LOQT01000011">
    <property type="protein sequence ID" value="OKX84074.1"/>
    <property type="molecule type" value="Genomic_DNA"/>
</dbReference>
<protein>
    <submittedName>
        <fullName evidence="1">Uncharacterized protein</fullName>
    </submittedName>
</protein>
<dbReference type="AlphaFoldDB" id="A0AB36IF85"/>
<gene>
    <name evidence="1" type="ORF">AUP69_02325</name>
</gene>
<dbReference type="Proteomes" id="UP000186091">
    <property type="component" value="Unassembled WGS sequence"/>
</dbReference>
<accession>A0AB36IF85</accession>
<comment type="caution">
    <text evidence="1">The sequence shown here is derived from an EMBL/GenBank/DDBJ whole genome shotgun (WGS) entry which is preliminary data.</text>
</comment>
<sequence length="65" mass="7664">MAFDEKPHWSKGRMNRIGDALEGKRELDEALFRQIVLWHEDLLAELYLVAVPVLDKRVNKNVEFL</sequence>
<name>A0AB36IF85_CORGT</name>
<evidence type="ECO:0000313" key="1">
    <source>
        <dbReference type="EMBL" id="OKX84074.1"/>
    </source>
</evidence>
<organism evidence="1 2">
    <name type="scientific">Corynebacterium glutamicum</name>
    <name type="common">Brevibacterium saccharolyticum</name>
    <dbReference type="NCBI Taxonomy" id="1718"/>
    <lineage>
        <taxon>Bacteria</taxon>
        <taxon>Bacillati</taxon>
        <taxon>Actinomycetota</taxon>
        <taxon>Actinomycetes</taxon>
        <taxon>Mycobacteriales</taxon>
        <taxon>Corynebacteriaceae</taxon>
        <taxon>Corynebacterium</taxon>
    </lineage>
</organism>